<dbReference type="PANTHER" id="PTHR38436">
    <property type="entry name" value="POLYKETIDE CYCLASE SNOAL-LIKE DOMAIN"/>
    <property type="match status" value="1"/>
</dbReference>
<protein>
    <recommendedName>
        <fullName evidence="3">Ester cyclase</fullName>
    </recommendedName>
</protein>
<evidence type="ECO:0000313" key="2">
    <source>
        <dbReference type="Proteomes" id="UP000603904"/>
    </source>
</evidence>
<dbReference type="Pfam" id="PF07366">
    <property type="entry name" value="SnoaL"/>
    <property type="match status" value="1"/>
</dbReference>
<organism evidence="1 2">
    <name type="scientific">Microbispora corallina</name>
    <dbReference type="NCBI Taxonomy" id="83302"/>
    <lineage>
        <taxon>Bacteria</taxon>
        <taxon>Bacillati</taxon>
        <taxon>Actinomycetota</taxon>
        <taxon>Actinomycetes</taxon>
        <taxon>Streptosporangiales</taxon>
        <taxon>Streptosporangiaceae</taxon>
        <taxon>Microbispora</taxon>
    </lineage>
</organism>
<accession>A0ABQ4GBQ8</accession>
<dbReference type="PANTHER" id="PTHR38436:SF1">
    <property type="entry name" value="ESTER CYCLASE"/>
    <property type="match status" value="1"/>
</dbReference>
<keyword evidence="2" id="KW-1185">Reference proteome</keyword>
<sequence length="148" mass="16082">MSDVLVALDRLRRAYNRHDLDALARCFGERGVVVAPDGVGEGGEEVASYYGTFFSAFPDTRVVIQSVVVSGDILVSEYTVTGTHKGPYLAPGGDVVEPTDRPIGFRVCSVSHVVNGLIASHRIFYDQLELVTQIRGYVCFDKPGDEGE</sequence>
<dbReference type="Gene3D" id="3.10.450.50">
    <property type="match status" value="1"/>
</dbReference>
<evidence type="ECO:0008006" key="3">
    <source>
        <dbReference type="Google" id="ProtNLM"/>
    </source>
</evidence>
<dbReference type="InterPro" id="IPR032710">
    <property type="entry name" value="NTF2-like_dom_sf"/>
</dbReference>
<dbReference type="SUPFAM" id="SSF54427">
    <property type="entry name" value="NTF2-like"/>
    <property type="match status" value="1"/>
</dbReference>
<dbReference type="EMBL" id="BOOC01000061">
    <property type="protein sequence ID" value="GIH44503.1"/>
    <property type="molecule type" value="Genomic_DNA"/>
</dbReference>
<name>A0ABQ4GBQ8_9ACTN</name>
<gene>
    <name evidence="1" type="ORF">Mco01_75030</name>
</gene>
<dbReference type="InterPro" id="IPR009959">
    <property type="entry name" value="Cyclase_SnoaL-like"/>
</dbReference>
<reference evidence="1 2" key="1">
    <citation type="submission" date="2021-01" db="EMBL/GenBank/DDBJ databases">
        <title>Whole genome shotgun sequence of Microbispora corallina NBRC 16416.</title>
        <authorList>
            <person name="Komaki H."/>
            <person name="Tamura T."/>
        </authorList>
    </citation>
    <scope>NUCLEOTIDE SEQUENCE [LARGE SCALE GENOMIC DNA]</scope>
    <source>
        <strain evidence="1 2">NBRC 16416</strain>
    </source>
</reference>
<evidence type="ECO:0000313" key="1">
    <source>
        <dbReference type="EMBL" id="GIH44503.1"/>
    </source>
</evidence>
<dbReference type="Proteomes" id="UP000603904">
    <property type="component" value="Unassembled WGS sequence"/>
</dbReference>
<proteinExistence type="predicted"/>
<comment type="caution">
    <text evidence="1">The sequence shown here is derived from an EMBL/GenBank/DDBJ whole genome shotgun (WGS) entry which is preliminary data.</text>
</comment>
<dbReference type="RefSeq" id="WP_036324640.1">
    <property type="nucleotide sequence ID" value="NZ_BAAAGP010000053.1"/>
</dbReference>